<dbReference type="Proteomes" id="UP001235939">
    <property type="component" value="Chromosome X"/>
</dbReference>
<protein>
    <submittedName>
        <fullName evidence="1">Uncharacterized protein</fullName>
    </submittedName>
</protein>
<gene>
    <name evidence="1" type="ORF">LAZ67_X004346</name>
</gene>
<proteinExistence type="predicted"/>
<dbReference type="EMBL" id="CP092886">
    <property type="protein sequence ID" value="UYV85034.1"/>
    <property type="molecule type" value="Genomic_DNA"/>
</dbReference>
<sequence>MAGTWGRVELKMVMSATMSDRHAGDWLSADGVRSSTTDIANIVRLKNPENFDLWNFQITIIFKANGLLDIVNGKSLFEDLKDETGKDK</sequence>
<name>A0ABY6LUU3_9ARAC</name>
<evidence type="ECO:0000313" key="1">
    <source>
        <dbReference type="EMBL" id="UYV85034.1"/>
    </source>
</evidence>
<organism evidence="1 2">
    <name type="scientific">Cordylochernes scorpioides</name>
    <dbReference type="NCBI Taxonomy" id="51811"/>
    <lineage>
        <taxon>Eukaryota</taxon>
        <taxon>Metazoa</taxon>
        <taxon>Ecdysozoa</taxon>
        <taxon>Arthropoda</taxon>
        <taxon>Chelicerata</taxon>
        <taxon>Arachnida</taxon>
        <taxon>Pseudoscorpiones</taxon>
        <taxon>Cheliferoidea</taxon>
        <taxon>Chernetidae</taxon>
        <taxon>Cordylochernes</taxon>
    </lineage>
</organism>
<accession>A0ABY6LUU3</accession>
<evidence type="ECO:0000313" key="2">
    <source>
        <dbReference type="Proteomes" id="UP001235939"/>
    </source>
</evidence>
<keyword evidence="2" id="KW-1185">Reference proteome</keyword>
<reference evidence="1 2" key="1">
    <citation type="submission" date="2022-03" db="EMBL/GenBank/DDBJ databases">
        <title>A chromosomal length assembly of Cordylochernes scorpioides.</title>
        <authorList>
            <person name="Zeh D."/>
            <person name="Zeh J."/>
        </authorList>
    </citation>
    <scope>NUCLEOTIDE SEQUENCE [LARGE SCALE GENOMIC DNA]</scope>
    <source>
        <strain evidence="1">IN4F17</strain>
        <tissue evidence="1">Whole Body</tissue>
    </source>
</reference>